<gene>
    <name evidence="3" type="ORF">OESDEN_10421</name>
</gene>
<keyword evidence="1" id="KW-0175">Coiled coil</keyword>
<accession>A0A0B1T0R3</accession>
<protein>
    <submittedName>
        <fullName evidence="3">Uncharacterized protein</fullName>
    </submittedName>
</protein>
<name>A0A0B1T0R3_OESDE</name>
<organism evidence="3 4">
    <name type="scientific">Oesophagostomum dentatum</name>
    <name type="common">Nodular worm</name>
    <dbReference type="NCBI Taxonomy" id="61180"/>
    <lineage>
        <taxon>Eukaryota</taxon>
        <taxon>Metazoa</taxon>
        <taxon>Ecdysozoa</taxon>
        <taxon>Nematoda</taxon>
        <taxon>Chromadorea</taxon>
        <taxon>Rhabditida</taxon>
        <taxon>Rhabditina</taxon>
        <taxon>Rhabditomorpha</taxon>
        <taxon>Strongyloidea</taxon>
        <taxon>Strongylidae</taxon>
        <taxon>Oesophagostomum</taxon>
    </lineage>
</organism>
<dbReference type="Proteomes" id="UP000053660">
    <property type="component" value="Unassembled WGS sequence"/>
</dbReference>
<dbReference type="AlphaFoldDB" id="A0A0B1T0R3"/>
<reference evidence="3 4" key="1">
    <citation type="submission" date="2014-03" db="EMBL/GenBank/DDBJ databases">
        <title>Draft genome of the hookworm Oesophagostomum dentatum.</title>
        <authorList>
            <person name="Mitreva M."/>
        </authorList>
    </citation>
    <scope>NUCLEOTIDE SEQUENCE [LARGE SCALE GENOMIC DNA]</scope>
    <source>
        <strain evidence="3 4">OD-Hann</strain>
    </source>
</reference>
<dbReference type="OrthoDB" id="5874622at2759"/>
<feature type="compositionally biased region" description="Basic and acidic residues" evidence="2">
    <location>
        <begin position="195"/>
        <end position="208"/>
    </location>
</feature>
<feature type="coiled-coil region" evidence="1">
    <location>
        <begin position="233"/>
        <end position="260"/>
    </location>
</feature>
<evidence type="ECO:0000313" key="4">
    <source>
        <dbReference type="Proteomes" id="UP000053660"/>
    </source>
</evidence>
<feature type="region of interest" description="Disordered" evidence="2">
    <location>
        <begin position="145"/>
        <end position="165"/>
    </location>
</feature>
<feature type="region of interest" description="Disordered" evidence="2">
    <location>
        <begin position="187"/>
        <end position="223"/>
    </location>
</feature>
<evidence type="ECO:0000256" key="1">
    <source>
        <dbReference type="SAM" id="Coils"/>
    </source>
</evidence>
<evidence type="ECO:0000313" key="3">
    <source>
        <dbReference type="EMBL" id="KHJ89746.1"/>
    </source>
</evidence>
<sequence length="636" mass="71405">MCPSGNAWFAPRLHGLQRDYVAQRLPPPVRNSGNKEDLQECNSMNIFGNQWFAARRSSWPSDPSSNIGVPSVANSLQAGFSAKQRCSRSTKQNSTVKGACLPKDYVDCDRRIAEYSKDVIPIKTERVRELPSRNLTTLQASSGDFAASLSEQSPVPDETNDHTETLDEGLQSDDIINSDISSAIQLAPLGNNDRSTAKREVDLSKEDLSSQLEEDGTGSPKKRADCLEEEQLAKLEHDENHDLKEQVDCLEEDLDTFFESSLTPLEQCDPQVNRVLRVMIDILHPDARRMQVMTLVTIKNDFTDFLMKKLPFQGIDVHKEIAMLSRLAEDLRNVPAVVLKDENEWLLKYQSIKEISDALDTNDRRRLTELGVVDTAQRVSERLLLGMDVSSEEVMELLRDSMKTGFGEYTWLIENHPELINKMEHFEHYGQVRSAPVSFNSRCYKLANVIPQFLSMLAADDLENCAVTYIGKYASLGYGQSWVELVRNAKEVQDLSLKLTAQFFFCSVNCGAEELLGVLLENIPLEKKIMAIKSIDCMPVYLRSALIPSCCESAECGLYNAIRRMVEEMSLARFRTDAVFLIQMLCQFCSLSPSLLMSKTLFPLMSSPAKGKAAIAISSLLSHEVFKKEVSDGSFM</sequence>
<keyword evidence="4" id="KW-1185">Reference proteome</keyword>
<dbReference type="EMBL" id="KN553818">
    <property type="protein sequence ID" value="KHJ89746.1"/>
    <property type="molecule type" value="Genomic_DNA"/>
</dbReference>
<proteinExistence type="predicted"/>
<evidence type="ECO:0000256" key="2">
    <source>
        <dbReference type="SAM" id="MobiDB-lite"/>
    </source>
</evidence>